<proteinExistence type="inferred from homology"/>
<sequence length="275" mass="31033">IQGVSQNCFESDLRIVLVGKTGAGKSSTGNTILKKKVFQFEMSSSSVTVKCLKKTAEFDGQTVAVVDTPGLFDTDKTQEEVKKEITKSISLAAPGPHVFLVVLQPGKFTKEERETVKIIQMVFGKEAASYTMVLFTRGDQLEKDRVSIEDFIGQNKTLSEFLGQCLGGYHVFNNRKKNPSQVRELLKKINTMVQRNGGSYYTNKMFQEAERAIKEEMERLQKENPDMEPDEARRRAEEDNPFTRAVLQGVSFGARLRFTSLYLTSINRICHILII</sequence>
<dbReference type="InterPro" id="IPR027417">
    <property type="entry name" value="P-loop_NTPase"/>
</dbReference>
<accession>A0A3B4Y4U5</accession>
<dbReference type="CDD" id="cd01852">
    <property type="entry name" value="AIG1"/>
    <property type="match status" value="1"/>
</dbReference>
<dbReference type="GO" id="GO:0005525">
    <property type="term" value="F:GTP binding"/>
    <property type="evidence" value="ECO:0007669"/>
    <property type="project" value="UniProtKB-KW"/>
</dbReference>
<dbReference type="SUPFAM" id="SSF52540">
    <property type="entry name" value="P-loop containing nucleoside triphosphate hydrolases"/>
    <property type="match status" value="1"/>
</dbReference>
<dbReference type="PANTHER" id="PTHR10903">
    <property type="entry name" value="GTPASE, IMAP FAMILY MEMBER-RELATED"/>
    <property type="match status" value="1"/>
</dbReference>
<dbReference type="Ensembl" id="ENSSLDT00000023624.1">
    <property type="protein sequence ID" value="ENSSLDP00000022888.1"/>
    <property type="gene ID" value="ENSSLDG00000017869.1"/>
</dbReference>
<evidence type="ECO:0000313" key="6">
    <source>
        <dbReference type="Proteomes" id="UP000261360"/>
    </source>
</evidence>
<dbReference type="Gene3D" id="3.40.50.300">
    <property type="entry name" value="P-loop containing nucleotide triphosphate hydrolases"/>
    <property type="match status" value="1"/>
</dbReference>
<dbReference type="InterPro" id="IPR045058">
    <property type="entry name" value="GIMA/IAN/Toc"/>
</dbReference>
<comment type="similarity">
    <text evidence="1">Belongs to the TRAFAC class TrmE-Era-EngA-EngB-Septin-like GTPase superfamily. AIG1/Toc34/Toc159-like paraseptin GTPase family. IAN subfamily.</text>
</comment>
<dbReference type="Proteomes" id="UP000261360">
    <property type="component" value="Unplaced"/>
</dbReference>
<reference evidence="5" key="2">
    <citation type="submission" date="2025-09" db="UniProtKB">
        <authorList>
            <consortium name="Ensembl"/>
        </authorList>
    </citation>
    <scope>IDENTIFICATION</scope>
</reference>
<evidence type="ECO:0000313" key="5">
    <source>
        <dbReference type="Ensembl" id="ENSSLDP00000022888.1"/>
    </source>
</evidence>
<feature type="domain" description="AIG1-type G" evidence="4">
    <location>
        <begin position="10"/>
        <end position="210"/>
    </location>
</feature>
<keyword evidence="2" id="KW-0547">Nucleotide-binding</keyword>
<dbReference type="STRING" id="1841481.ENSSLDP00000022888"/>
<dbReference type="PROSITE" id="PS51720">
    <property type="entry name" value="G_AIG1"/>
    <property type="match status" value="1"/>
</dbReference>
<keyword evidence="6" id="KW-1185">Reference proteome</keyword>
<keyword evidence="3" id="KW-0342">GTP-binding</keyword>
<protein>
    <recommendedName>
        <fullName evidence="4">AIG1-type G domain-containing protein</fullName>
    </recommendedName>
</protein>
<dbReference type="FunFam" id="3.40.50.300:FF:000366">
    <property type="entry name" value="GTPase, IMAP family member 2"/>
    <property type="match status" value="1"/>
</dbReference>
<dbReference type="PANTHER" id="PTHR10903:SF186">
    <property type="entry name" value="GTPASE IMAP FAMILY MEMBER 4-LIKE-RELATED"/>
    <property type="match status" value="1"/>
</dbReference>
<reference evidence="5" key="1">
    <citation type="submission" date="2025-08" db="UniProtKB">
        <authorList>
            <consortium name="Ensembl"/>
        </authorList>
    </citation>
    <scope>IDENTIFICATION</scope>
</reference>
<evidence type="ECO:0000256" key="1">
    <source>
        <dbReference type="ARBA" id="ARBA00008535"/>
    </source>
</evidence>
<dbReference type="AlphaFoldDB" id="A0A3B4Y4U5"/>
<dbReference type="Pfam" id="PF04548">
    <property type="entry name" value="AIG1"/>
    <property type="match status" value="1"/>
</dbReference>
<dbReference type="InterPro" id="IPR006703">
    <property type="entry name" value="G_AIG1"/>
</dbReference>
<evidence type="ECO:0000256" key="2">
    <source>
        <dbReference type="ARBA" id="ARBA00022741"/>
    </source>
</evidence>
<evidence type="ECO:0000259" key="4">
    <source>
        <dbReference type="PROSITE" id="PS51720"/>
    </source>
</evidence>
<dbReference type="GeneTree" id="ENSGT01120000271858"/>
<name>A0A3B4Y4U5_SERLL</name>
<evidence type="ECO:0000256" key="3">
    <source>
        <dbReference type="ARBA" id="ARBA00023134"/>
    </source>
</evidence>
<organism evidence="5 6">
    <name type="scientific">Seriola lalandi dorsalis</name>
    <dbReference type="NCBI Taxonomy" id="1841481"/>
    <lineage>
        <taxon>Eukaryota</taxon>
        <taxon>Metazoa</taxon>
        <taxon>Chordata</taxon>
        <taxon>Craniata</taxon>
        <taxon>Vertebrata</taxon>
        <taxon>Euteleostomi</taxon>
        <taxon>Actinopterygii</taxon>
        <taxon>Neopterygii</taxon>
        <taxon>Teleostei</taxon>
        <taxon>Neoteleostei</taxon>
        <taxon>Acanthomorphata</taxon>
        <taxon>Carangaria</taxon>
        <taxon>Carangiformes</taxon>
        <taxon>Carangidae</taxon>
        <taxon>Seriola</taxon>
    </lineage>
</organism>